<dbReference type="InterPro" id="IPR002110">
    <property type="entry name" value="Ankyrin_rpt"/>
</dbReference>
<feature type="repeat" description="ANK" evidence="3">
    <location>
        <begin position="6"/>
        <end position="38"/>
    </location>
</feature>
<dbReference type="PROSITE" id="PS50088">
    <property type="entry name" value="ANK_REPEAT"/>
    <property type="match status" value="3"/>
</dbReference>
<dbReference type="OMA" id="NHACISD"/>
<dbReference type="SUPFAM" id="SSF48403">
    <property type="entry name" value="Ankyrin repeat"/>
    <property type="match status" value="1"/>
</dbReference>
<protein>
    <submittedName>
        <fullName evidence="4">Ankyrin repeat protein</fullName>
    </submittedName>
</protein>
<dbReference type="RefSeq" id="XP_018189165.1">
    <property type="nucleotide sequence ID" value="XM_018332408.1"/>
</dbReference>
<dbReference type="PROSITE" id="PS50297">
    <property type="entry name" value="ANK_REP_REGION"/>
    <property type="match status" value="2"/>
</dbReference>
<evidence type="ECO:0000313" key="4">
    <source>
        <dbReference type="EMBL" id="KZF23610.1"/>
    </source>
</evidence>
<gene>
    <name evidence="4" type="ORF">L228DRAFT_246420</name>
</gene>
<dbReference type="STRING" id="1328760.A0A165HJJ8"/>
<evidence type="ECO:0000256" key="1">
    <source>
        <dbReference type="ARBA" id="ARBA00022737"/>
    </source>
</evidence>
<evidence type="ECO:0000256" key="3">
    <source>
        <dbReference type="PROSITE-ProRule" id="PRU00023"/>
    </source>
</evidence>
<accession>A0A165HJJ8</accession>
<dbReference type="PANTHER" id="PTHR24171">
    <property type="entry name" value="ANKYRIN REPEAT DOMAIN-CONTAINING PROTEIN 39-RELATED"/>
    <property type="match status" value="1"/>
</dbReference>
<keyword evidence="2 3" id="KW-0040">ANK repeat</keyword>
<dbReference type="InterPro" id="IPR036770">
    <property type="entry name" value="Ankyrin_rpt-contain_sf"/>
</dbReference>
<feature type="repeat" description="ANK" evidence="3">
    <location>
        <begin position="39"/>
        <end position="65"/>
    </location>
</feature>
<dbReference type="GO" id="GO:0004842">
    <property type="term" value="F:ubiquitin-protein transferase activity"/>
    <property type="evidence" value="ECO:0007669"/>
    <property type="project" value="TreeGrafter"/>
</dbReference>
<dbReference type="Gene3D" id="1.25.40.20">
    <property type="entry name" value="Ankyrin repeat-containing domain"/>
    <property type="match status" value="1"/>
</dbReference>
<evidence type="ECO:0000256" key="2">
    <source>
        <dbReference type="ARBA" id="ARBA00023043"/>
    </source>
</evidence>
<dbReference type="OrthoDB" id="4772757at2759"/>
<organism evidence="4 5">
    <name type="scientific">Xylona heveae (strain CBS 132557 / TC161)</name>
    <dbReference type="NCBI Taxonomy" id="1328760"/>
    <lineage>
        <taxon>Eukaryota</taxon>
        <taxon>Fungi</taxon>
        <taxon>Dikarya</taxon>
        <taxon>Ascomycota</taxon>
        <taxon>Pezizomycotina</taxon>
        <taxon>Xylonomycetes</taxon>
        <taxon>Xylonales</taxon>
        <taxon>Xylonaceae</taxon>
        <taxon>Xylona</taxon>
    </lineage>
</organism>
<dbReference type="EMBL" id="KV407457">
    <property type="protein sequence ID" value="KZF23610.1"/>
    <property type="molecule type" value="Genomic_DNA"/>
</dbReference>
<reference evidence="4 5" key="1">
    <citation type="journal article" date="2016" name="Fungal Biol.">
        <title>The genome of Xylona heveae provides a window into fungal endophytism.</title>
        <authorList>
            <person name="Gazis R."/>
            <person name="Kuo A."/>
            <person name="Riley R."/>
            <person name="LaButti K."/>
            <person name="Lipzen A."/>
            <person name="Lin J."/>
            <person name="Amirebrahimi M."/>
            <person name="Hesse C.N."/>
            <person name="Spatafora J.W."/>
            <person name="Henrissat B."/>
            <person name="Hainaut M."/>
            <person name="Grigoriev I.V."/>
            <person name="Hibbett D.S."/>
        </authorList>
    </citation>
    <scope>NUCLEOTIDE SEQUENCE [LARGE SCALE GENOMIC DNA]</scope>
    <source>
        <strain evidence="4 5">TC161</strain>
    </source>
</reference>
<feature type="non-terminal residue" evidence="4">
    <location>
        <position position="130"/>
    </location>
</feature>
<dbReference type="AlphaFoldDB" id="A0A165HJJ8"/>
<name>A0A165HJJ8_XYLHT</name>
<dbReference type="Pfam" id="PF12796">
    <property type="entry name" value="Ank_2"/>
    <property type="match status" value="2"/>
</dbReference>
<dbReference type="InParanoid" id="A0A165HJJ8"/>
<feature type="repeat" description="ANK" evidence="3">
    <location>
        <begin position="72"/>
        <end position="104"/>
    </location>
</feature>
<proteinExistence type="predicted"/>
<keyword evidence="5" id="KW-1185">Reference proteome</keyword>
<dbReference type="GeneID" id="28897545"/>
<dbReference type="PANTHER" id="PTHR24171:SF8">
    <property type="entry name" value="BRCA1-ASSOCIATED RING DOMAIN PROTEIN 1"/>
    <property type="match status" value="1"/>
</dbReference>
<dbReference type="GO" id="GO:0085020">
    <property type="term" value="P:protein K6-linked ubiquitination"/>
    <property type="evidence" value="ECO:0007669"/>
    <property type="project" value="TreeGrafter"/>
</dbReference>
<evidence type="ECO:0000313" key="5">
    <source>
        <dbReference type="Proteomes" id="UP000076632"/>
    </source>
</evidence>
<dbReference type="PRINTS" id="PR01415">
    <property type="entry name" value="ANKYRIN"/>
</dbReference>
<sequence length="130" mass="14305">MQLDSIGETALHIAARNNCVLGARRLLLAQADVNAQTNHGWTPLQLAARHGHSAMVSVLLHHGANCHLHGFHGYTAMHYAARSGHHTVVKQLIESGACAEALDNDKKTPVDEAWRFQYQNTLEILLRNVS</sequence>
<keyword evidence="1" id="KW-0677">Repeat</keyword>
<dbReference type="Proteomes" id="UP000076632">
    <property type="component" value="Unassembled WGS sequence"/>
</dbReference>
<dbReference type="SMART" id="SM00248">
    <property type="entry name" value="ANK"/>
    <property type="match status" value="3"/>
</dbReference>